<feature type="compositionally biased region" description="Basic and acidic residues" evidence="1">
    <location>
        <begin position="220"/>
        <end position="229"/>
    </location>
</feature>
<feature type="region of interest" description="Disordered" evidence="1">
    <location>
        <begin position="16"/>
        <end position="124"/>
    </location>
</feature>
<reference evidence="2 3" key="1">
    <citation type="journal article" date="2019" name="Int. J. Syst. Evol. Microbiol.">
        <title>The Global Catalogue of Microorganisms (GCM) 10K type strain sequencing project: providing services to taxonomists for standard genome sequencing and annotation.</title>
        <authorList>
            <consortium name="The Broad Institute Genomics Platform"/>
            <consortium name="The Broad Institute Genome Sequencing Center for Infectious Disease"/>
            <person name="Wu L."/>
            <person name="Ma J."/>
        </authorList>
    </citation>
    <scope>NUCLEOTIDE SEQUENCE [LARGE SCALE GENOMIC DNA]</scope>
    <source>
        <strain evidence="2 3">JCM 3272</strain>
    </source>
</reference>
<proteinExistence type="predicted"/>
<dbReference type="Proteomes" id="UP001501444">
    <property type="component" value="Unassembled WGS sequence"/>
</dbReference>
<evidence type="ECO:0000313" key="2">
    <source>
        <dbReference type="EMBL" id="GAA2327491.1"/>
    </source>
</evidence>
<dbReference type="EMBL" id="BAAARV010000004">
    <property type="protein sequence ID" value="GAA2327491.1"/>
    <property type="molecule type" value="Genomic_DNA"/>
</dbReference>
<feature type="compositionally biased region" description="Gly residues" evidence="1">
    <location>
        <begin position="210"/>
        <end position="219"/>
    </location>
</feature>
<accession>A0ABN3FD42</accession>
<gene>
    <name evidence="2" type="ORF">GCM10010170_003280</name>
</gene>
<protein>
    <submittedName>
        <fullName evidence="2">Uncharacterized protein</fullName>
    </submittedName>
</protein>
<evidence type="ECO:0000256" key="1">
    <source>
        <dbReference type="SAM" id="MobiDB-lite"/>
    </source>
</evidence>
<sequence>MHLTRRRTLLAINGLAYRGPALRDAPTDNPTDGGAGGGSSTGQDGDSGDGKDGDADRKPNFTGDFDPDRAARALQSARDGEKTAKAEAKAANDRLAGVLKALGRNPDGSEATDPEAAASQLTTRAEQAEAAAWRAGVQLAVHRLAGKAGANPDALLDSMSFIDSLDDLLEADTDSDEFRTAVKAKIEAAVARNPNLKAATSNSTGRLGAVAGGSGGSGEGRPKSLREAYARTLNK</sequence>
<name>A0ABN3FD42_9ACTN</name>
<comment type="caution">
    <text evidence="2">The sequence shown here is derived from an EMBL/GenBank/DDBJ whole genome shotgun (WGS) entry which is preliminary data.</text>
</comment>
<keyword evidence="3" id="KW-1185">Reference proteome</keyword>
<dbReference type="RefSeq" id="WP_344610367.1">
    <property type="nucleotide sequence ID" value="NZ_BAAARV010000004.1"/>
</dbReference>
<organism evidence="2 3">
    <name type="scientific">Dactylosporangium salmoneum</name>
    <dbReference type="NCBI Taxonomy" id="53361"/>
    <lineage>
        <taxon>Bacteria</taxon>
        <taxon>Bacillati</taxon>
        <taxon>Actinomycetota</taxon>
        <taxon>Actinomycetes</taxon>
        <taxon>Micromonosporales</taxon>
        <taxon>Micromonosporaceae</taxon>
        <taxon>Dactylosporangium</taxon>
    </lineage>
</organism>
<feature type="compositionally biased region" description="Basic and acidic residues" evidence="1">
    <location>
        <begin position="48"/>
        <end position="59"/>
    </location>
</feature>
<feature type="compositionally biased region" description="Basic and acidic residues" evidence="1">
    <location>
        <begin position="78"/>
        <end position="92"/>
    </location>
</feature>
<evidence type="ECO:0000313" key="3">
    <source>
        <dbReference type="Proteomes" id="UP001501444"/>
    </source>
</evidence>
<feature type="region of interest" description="Disordered" evidence="1">
    <location>
        <begin position="197"/>
        <end position="235"/>
    </location>
</feature>